<keyword evidence="3" id="KW-1185">Reference proteome</keyword>
<gene>
    <name evidence="2" type="ORF">MIMGU_mgv1a016352mg</name>
</gene>
<dbReference type="EMBL" id="KI632201">
    <property type="protein sequence ID" value="EYU22591.1"/>
    <property type="molecule type" value="Genomic_DNA"/>
</dbReference>
<keyword evidence="1" id="KW-0472">Membrane</keyword>
<evidence type="ECO:0000313" key="2">
    <source>
        <dbReference type="EMBL" id="EYU22591.1"/>
    </source>
</evidence>
<organism evidence="2 3">
    <name type="scientific">Erythranthe guttata</name>
    <name type="common">Yellow monkey flower</name>
    <name type="synonym">Mimulus guttatus</name>
    <dbReference type="NCBI Taxonomy" id="4155"/>
    <lineage>
        <taxon>Eukaryota</taxon>
        <taxon>Viridiplantae</taxon>
        <taxon>Streptophyta</taxon>
        <taxon>Embryophyta</taxon>
        <taxon>Tracheophyta</taxon>
        <taxon>Spermatophyta</taxon>
        <taxon>Magnoliopsida</taxon>
        <taxon>eudicotyledons</taxon>
        <taxon>Gunneridae</taxon>
        <taxon>Pentapetalae</taxon>
        <taxon>asterids</taxon>
        <taxon>lamiids</taxon>
        <taxon>Lamiales</taxon>
        <taxon>Phrymaceae</taxon>
        <taxon>Erythranthe</taxon>
    </lineage>
</organism>
<evidence type="ECO:0000256" key="1">
    <source>
        <dbReference type="SAM" id="Phobius"/>
    </source>
</evidence>
<proteinExistence type="predicted"/>
<dbReference type="Proteomes" id="UP000030748">
    <property type="component" value="Unassembled WGS sequence"/>
</dbReference>
<keyword evidence="1" id="KW-0812">Transmembrane</keyword>
<name>A0A022Q3P8_ERYGU</name>
<dbReference type="AlphaFoldDB" id="A0A022Q3P8"/>
<feature type="transmembrane region" description="Helical" evidence="1">
    <location>
        <begin position="66"/>
        <end position="85"/>
    </location>
</feature>
<dbReference type="PhylomeDB" id="A0A022Q3P8"/>
<feature type="transmembrane region" description="Helical" evidence="1">
    <location>
        <begin position="22"/>
        <end position="46"/>
    </location>
</feature>
<accession>A0A022Q3P8</accession>
<protein>
    <submittedName>
        <fullName evidence="2">Uncharacterized protein</fullName>
    </submittedName>
</protein>
<feature type="transmembrane region" description="Helical" evidence="1">
    <location>
        <begin position="97"/>
        <end position="118"/>
    </location>
</feature>
<reference evidence="2 3" key="1">
    <citation type="journal article" date="2013" name="Proc. Natl. Acad. Sci. U.S.A.">
        <title>Fine-scale variation in meiotic recombination in Mimulus inferred from population shotgun sequencing.</title>
        <authorList>
            <person name="Hellsten U."/>
            <person name="Wright K.M."/>
            <person name="Jenkins J."/>
            <person name="Shu S."/>
            <person name="Yuan Y."/>
            <person name="Wessler S.R."/>
            <person name="Schmutz J."/>
            <person name="Willis J.H."/>
            <person name="Rokhsar D.S."/>
        </authorList>
    </citation>
    <scope>NUCLEOTIDE SEQUENCE [LARGE SCALE GENOMIC DNA]</scope>
    <source>
        <strain evidence="3">cv. DUN x IM62</strain>
    </source>
</reference>
<sequence>MKYGENCLIPLYTHHTKEPQKITIIVFPVEEIIFLTSFVTVCAFVSQSLGRSDGNIVIFKNKGDNFYHGFLIALNFAFAGAVTTISLRKKNPTMAFYYRRLAVFSALAAAVILTSSVFRRGFVI</sequence>
<evidence type="ECO:0000313" key="3">
    <source>
        <dbReference type="Proteomes" id="UP000030748"/>
    </source>
</evidence>
<keyword evidence="1" id="KW-1133">Transmembrane helix</keyword>